<keyword evidence="3" id="KW-1185">Reference proteome</keyword>
<proteinExistence type="predicted"/>
<protein>
    <submittedName>
        <fullName evidence="2">Uncharacterized protein</fullName>
    </submittedName>
</protein>
<reference evidence="2 3" key="1">
    <citation type="journal article" date="2023" name="Life. Sci Alliance">
        <title>Evolutionary insights into 3D genome organization and epigenetic landscape of Vigna mungo.</title>
        <authorList>
            <person name="Junaid A."/>
            <person name="Singh B."/>
            <person name="Bhatia S."/>
        </authorList>
    </citation>
    <scope>NUCLEOTIDE SEQUENCE [LARGE SCALE GENOMIC DNA]</scope>
    <source>
        <strain evidence="2">Urdbean</strain>
    </source>
</reference>
<evidence type="ECO:0000256" key="1">
    <source>
        <dbReference type="SAM" id="MobiDB-lite"/>
    </source>
</evidence>
<dbReference type="PANTHER" id="PTHR12433">
    <property type="entry name" value="MEDIATOR OF RNA POLYMERASE II TRANSCRIPTION SUBUNIT 25"/>
    <property type="match status" value="1"/>
</dbReference>
<dbReference type="GO" id="GO:0045944">
    <property type="term" value="P:positive regulation of transcription by RNA polymerase II"/>
    <property type="evidence" value="ECO:0007669"/>
    <property type="project" value="TreeGrafter"/>
</dbReference>
<dbReference type="GO" id="GO:0005667">
    <property type="term" value="C:transcription regulator complex"/>
    <property type="evidence" value="ECO:0007669"/>
    <property type="project" value="TreeGrafter"/>
</dbReference>
<accession>A0AAQ3PBV4</accession>
<name>A0AAQ3PBV4_VIGMU</name>
<evidence type="ECO:0000313" key="3">
    <source>
        <dbReference type="Proteomes" id="UP001374535"/>
    </source>
</evidence>
<dbReference type="GO" id="GO:0016592">
    <property type="term" value="C:mediator complex"/>
    <property type="evidence" value="ECO:0007669"/>
    <property type="project" value="TreeGrafter"/>
</dbReference>
<dbReference type="AlphaFoldDB" id="A0AAQ3PBV4"/>
<feature type="region of interest" description="Disordered" evidence="1">
    <location>
        <begin position="9"/>
        <end position="34"/>
    </location>
</feature>
<dbReference type="EMBL" id="CP144700">
    <property type="protein sequence ID" value="WVZ23678.1"/>
    <property type="molecule type" value="Genomic_DNA"/>
</dbReference>
<gene>
    <name evidence="2" type="ORF">V8G54_002222</name>
</gene>
<evidence type="ECO:0000313" key="2">
    <source>
        <dbReference type="EMBL" id="WVZ23678.1"/>
    </source>
</evidence>
<feature type="non-terminal residue" evidence="2">
    <location>
        <position position="1"/>
    </location>
</feature>
<dbReference type="Proteomes" id="UP001374535">
    <property type="component" value="Chromosome 1"/>
</dbReference>
<organism evidence="2 3">
    <name type="scientific">Vigna mungo</name>
    <name type="common">Black gram</name>
    <name type="synonym">Phaseolus mungo</name>
    <dbReference type="NCBI Taxonomy" id="3915"/>
    <lineage>
        <taxon>Eukaryota</taxon>
        <taxon>Viridiplantae</taxon>
        <taxon>Streptophyta</taxon>
        <taxon>Embryophyta</taxon>
        <taxon>Tracheophyta</taxon>
        <taxon>Spermatophyta</taxon>
        <taxon>Magnoliopsida</taxon>
        <taxon>eudicotyledons</taxon>
        <taxon>Gunneridae</taxon>
        <taxon>Pentapetalae</taxon>
        <taxon>rosids</taxon>
        <taxon>fabids</taxon>
        <taxon>Fabales</taxon>
        <taxon>Fabaceae</taxon>
        <taxon>Papilionoideae</taxon>
        <taxon>50 kb inversion clade</taxon>
        <taxon>NPAAA clade</taxon>
        <taxon>indigoferoid/millettioid clade</taxon>
        <taxon>Phaseoleae</taxon>
        <taxon>Vigna</taxon>
    </lineage>
</organism>
<dbReference type="PANTHER" id="PTHR12433:SF12">
    <property type="entry name" value="MEDIATOR OF RNA POLYMERASE II TRANSCRIPTION SUBUNIT 25"/>
    <property type="match status" value="1"/>
</dbReference>
<sequence>RPILCKASMTIGEKTREGVQNAGHENANTESPVVPPEATADEMFDDFLKQLCNEDDILPLGDDVFDGLLQANESNLLDDVLLGVLKEMEEGEWREVVADTPSHSVTKDATPTVPFATNSSEMGNVEDELGGNMGVVNPITPSENCSNSRFSFPQSNPNAWNQSGGMNNNTTVGYGNLIFPDTAGNSLNQFQSPSFPMLTCGSSSSSIHQPFPKPLQFQAIGITIRGTPAMKHRCNQGLLSPPPPSLTDFHSFVCAWQGCLIGKVYSNRESLNVAKAVRKPTSPVTLAADWRSTLRIVCFLPTKTVNYTLKICGGAIDYVFFHITEFNNLDVYEHLSKKKVVSRTGIDSNCAKVELPSETIILSATESKYHFLGTIIPRDIVFIQPV</sequence>